<dbReference type="Proteomes" id="UP000887565">
    <property type="component" value="Unplaced"/>
</dbReference>
<name>A0A915L3D2_ROMCU</name>
<accession>A0A915L3D2</accession>
<organism evidence="2 3">
    <name type="scientific">Romanomermis culicivorax</name>
    <name type="common">Nematode worm</name>
    <dbReference type="NCBI Taxonomy" id="13658"/>
    <lineage>
        <taxon>Eukaryota</taxon>
        <taxon>Metazoa</taxon>
        <taxon>Ecdysozoa</taxon>
        <taxon>Nematoda</taxon>
        <taxon>Enoplea</taxon>
        <taxon>Dorylaimia</taxon>
        <taxon>Mermithida</taxon>
        <taxon>Mermithoidea</taxon>
        <taxon>Mermithidae</taxon>
        <taxon>Romanomermis</taxon>
    </lineage>
</organism>
<feature type="region of interest" description="Disordered" evidence="1">
    <location>
        <begin position="51"/>
        <end position="90"/>
    </location>
</feature>
<proteinExistence type="predicted"/>
<reference evidence="3" key="1">
    <citation type="submission" date="2022-11" db="UniProtKB">
        <authorList>
            <consortium name="WormBaseParasite"/>
        </authorList>
    </citation>
    <scope>IDENTIFICATION</scope>
</reference>
<keyword evidence="2" id="KW-1185">Reference proteome</keyword>
<evidence type="ECO:0000313" key="2">
    <source>
        <dbReference type="Proteomes" id="UP000887565"/>
    </source>
</evidence>
<dbReference type="WBParaSite" id="nRc.2.0.1.t45002-RA">
    <property type="protein sequence ID" value="nRc.2.0.1.t45002-RA"/>
    <property type="gene ID" value="nRc.2.0.1.g45002"/>
</dbReference>
<sequence>MHLDYSVSDDDLYITPASVNFHHHHDSLPASHDASLPPDAISENASKLATRCVSPHPGRKTSPGKASKSITALPEGYRPARPHHSSLSSARSSFSNWLSNTMSTMTEISEQIVSAAE</sequence>
<protein>
    <submittedName>
        <fullName evidence="3">Uncharacterized protein</fullName>
    </submittedName>
</protein>
<evidence type="ECO:0000313" key="3">
    <source>
        <dbReference type="WBParaSite" id="nRc.2.0.1.t45002-RA"/>
    </source>
</evidence>
<evidence type="ECO:0000256" key="1">
    <source>
        <dbReference type="SAM" id="MobiDB-lite"/>
    </source>
</evidence>
<dbReference type="AlphaFoldDB" id="A0A915L3D2"/>